<evidence type="ECO:0000313" key="10">
    <source>
        <dbReference type="EMBL" id="CAF4546485.1"/>
    </source>
</evidence>
<evidence type="ECO:0000313" key="9">
    <source>
        <dbReference type="EMBL" id="CAF4505891.1"/>
    </source>
</evidence>
<evidence type="ECO:0000256" key="1">
    <source>
        <dbReference type="ARBA" id="ARBA00004123"/>
    </source>
</evidence>
<dbReference type="Gene3D" id="3.90.228.10">
    <property type="match status" value="1"/>
</dbReference>
<dbReference type="EC" id="2.4.2.-" evidence="6"/>
<feature type="compositionally biased region" description="Pro residues" evidence="7">
    <location>
        <begin position="427"/>
        <end position="436"/>
    </location>
</feature>
<dbReference type="GO" id="GO:0003950">
    <property type="term" value="F:NAD+ poly-ADP-ribosyltransferase activity"/>
    <property type="evidence" value="ECO:0007669"/>
    <property type="project" value="UniProtKB-UniRule"/>
</dbReference>
<evidence type="ECO:0000256" key="2">
    <source>
        <dbReference type="ARBA" id="ARBA00022676"/>
    </source>
</evidence>
<name>A0A8S2YCB9_9BILA</name>
<dbReference type="GO" id="GO:0005634">
    <property type="term" value="C:nucleus"/>
    <property type="evidence" value="ECO:0007669"/>
    <property type="project" value="UniProtKB-SubCell"/>
</dbReference>
<evidence type="ECO:0000256" key="3">
    <source>
        <dbReference type="ARBA" id="ARBA00022679"/>
    </source>
</evidence>
<keyword evidence="3 6" id="KW-0808">Transferase</keyword>
<evidence type="ECO:0000256" key="4">
    <source>
        <dbReference type="ARBA" id="ARBA00023027"/>
    </source>
</evidence>
<gene>
    <name evidence="10" type="ORF">BYL167_LOCUS37922</name>
    <name evidence="9" type="ORF">GIL414_LOCUS34955</name>
</gene>
<dbReference type="InterPro" id="IPR012317">
    <property type="entry name" value="Poly(ADP-ribose)pol_cat_dom"/>
</dbReference>
<evidence type="ECO:0000256" key="5">
    <source>
        <dbReference type="ARBA" id="ARBA00023242"/>
    </source>
</evidence>
<dbReference type="GO" id="GO:0005737">
    <property type="term" value="C:cytoplasm"/>
    <property type="evidence" value="ECO:0007669"/>
    <property type="project" value="TreeGrafter"/>
</dbReference>
<proteinExistence type="predicted"/>
<dbReference type="Proteomes" id="UP000681720">
    <property type="component" value="Unassembled WGS sequence"/>
</dbReference>
<dbReference type="Pfam" id="PF00644">
    <property type="entry name" value="PARP"/>
    <property type="match status" value="1"/>
</dbReference>
<dbReference type="GO" id="GO:0003714">
    <property type="term" value="F:transcription corepressor activity"/>
    <property type="evidence" value="ECO:0007669"/>
    <property type="project" value="TreeGrafter"/>
</dbReference>
<comment type="caution">
    <text evidence="10">The sequence shown here is derived from an EMBL/GenBank/DDBJ whole genome shotgun (WGS) entry which is preliminary data.</text>
</comment>
<dbReference type="Proteomes" id="UP000681967">
    <property type="component" value="Unassembled WGS sequence"/>
</dbReference>
<organism evidence="10 11">
    <name type="scientific">Rotaria magnacalcarata</name>
    <dbReference type="NCBI Taxonomy" id="392030"/>
    <lineage>
        <taxon>Eukaryota</taxon>
        <taxon>Metazoa</taxon>
        <taxon>Spiralia</taxon>
        <taxon>Gnathifera</taxon>
        <taxon>Rotifera</taxon>
        <taxon>Eurotatoria</taxon>
        <taxon>Bdelloidea</taxon>
        <taxon>Philodinida</taxon>
        <taxon>Philodinidae</taxon>
        <taxon>Rotaria</taxon>
    </lineage>
</organism>
<dbReference type="PANTHER" id="PTHR14453:SF67">
    <property type="entry name" value="POLY [ADP-RIBOSE] POLYMERASE"/>
    <property type="match status" value="1"/>
</dbReference>
<evidence type="ECO:0000256" key="6">
    <source>
        <dbReference type="RuleBase" id="RU362114"/>
    </source>
</evidence>
<dbReference type="PROSITE" id="PS51059">
    <property type="entry name" value="PARP_CATALYTIC"/>
    <property type="match status" value="1"/>
</dbReference>
<dbReference type="EMBL" id="CAJOBH010087154">
    <property type="protein sequence ID" value="CAF4546485.1"/>
    <property type="molecule type" value="Genomic_DNA"/>
</dbReference>
<keyword evidence="4 6" id="KW-0520">NAD</keyword>
<feature type="domain" description="PARP catalytic" evidence="8">
    <location>
        <begin position="375"/>
        <end position="581"/>
    </location>
</feature>
<dbReference type="SUPFAM" id="SSF56399">
    <property type="entry name" value="ADP-ribosylation"/>
    <property type="match status" value="1"/>
</dbReference>
<comment type="subcellular location">
    <subcellularLocation>
        <location evidence="1">Nucleus</location>
    </subcellularLocation>
</comment>
<reference evidence="10" key="1">
    <citation type="submission" date="2021-02" db="EMBL/GenBank/DDBJ databases">
        <authorList>
            <person name="Nowell W R."/>
        </authorList>
    </citation>
    <scope>NUCLEOTIDE SEQUENCE</scope>
</reference>
<sequence length="581" mass="65550">MNNNVVLTCHQCTYHLQDKDLSETRIFTNEEIVSFQNYQSKKVFELYSNLYGAGDVPDVNVTTQPQPQQQQQQNELTVMNDDNTPRRKCELCSKLHSYGNIFVLNCNCKICYNCFANEVNRQRTITNELLICSLCRSQIKHNDLSNLRLTPDEIQAIQSYQQGKLFEAEHAVHFSRQKSSQMANNDYNHDDDDDDVDVLLLNQQQYLPKYWTLPMLTNFSRHTLDLQSTEYIFVADRFQHSWANLKNQLPAPVPSLKVVRRPRLPRSAVASTPIGPPPAPTLIGPPPALTPIGPPPTLIGPPLAPTPMGLPQSSVFVPSINNHAATQLQAVLLQRIHSIQVPNTNGNNGSATNQQQQQYHGFRNLSYNLSLGTNPMAPQSSGSLPMHHSMPFLSQSVYGSNILNTAARGPPPMPPGSTQPVARLPAQPRPTAPTTPKPEIIQIERIQNQRWFKQYSAHKCEFRQKLGKQTEQWLFHGCDERSSKNIEVEWFNRSYAGQHAVAFGQGCYFARDALYSHNYALPDRNGIRRMFLARVLIGNTTQGNSTMRVAPPGYDTTGDGQSIFVTYHDSQAYAEYLISYR</sequence>
<keyword evidence="5" id="KW-0539">Nucleus</keyword>
<evidence type="ECO:0000256" key="7">
    <source>
        <dbReference type="SAM" id="MobiDB-lite"/>
    </source>
</evidence>
<keyword evidence="2 6" id="KW-0328">Glycosyltransferase</keyword>
<dbReference type="EMBL" id="CAJOBJ010082160">
    <property type="protein sequence ID" value="CAF4505891.1"/>
    <property type="molecule type" value="Genomic_DNA"/>
</dbReference>
<dbReference type="PANTHER" id="PTHR14453">
    <property type="entry name" value="PARP/ZINC FINGER CCCH TYPE DOMAIN CONTAINING PROTEIN"/>
    <property type="match status" value="1"/>
</dbReference>
<dbReference type="InterPro" id="IPR052056">
    <property type="entry name" value="Mono-ARTD/PARP"/>
</dbReference>
<dbReference type="AlphaFoldDB" id="A0A8S2YCB9"/>
<evidence type="ECO:0000313" key="11">
    <source>
        <dbReference type="Proteomes" id="UP000681967"/>
    </source>
</evidence>
<dbReference type="GO" id="GO:0010629">
    <property type="term" value="P:negative regulation of gene expression"/>
    <property type="evidence" value="ECO:0007669"/>
    <property type="project" value="TreeGrafter"/>
</dbReference>
<protein>
    <recommendedName>
        <fullName evidence="6">Poly [ADP-ribose] polymerase</fullName>
        <shortName evidence="6">PARP</shortName>
        <ecNumber evidence="6">2.4.2.-</ecNumber>
    </recommendedName>
</protein>
<accession>A0A8S2YCB9</accession>
<feature type="region of interest" description="Disordered" evidence="7">
    <location>
        <begin position="403"/>
        <end position="437"/>
    </location>
</feature>
<evidence type="ECO:0000259" key="8">
    <source>
        <dbReference type="PROSITE" id="PS51059"/>
    </source>
</evidence>